<dbReference type="SUPFAM" id="SSF53178">
    <property type="entry name" value="Peptidyl-tRNA hydrolase-like"/>
    <property type="match status" value="1"/>
</dbReference>
<dbReference type="Pfam" id="PF01195">
    <property type="entry name" value="Pept_tRNA_hydro"/>
    <property type="match status" value="1"/>
</dbReference>
<reference evidence="6 7" key="2">
    <citation type="journal article" date="2014" name="J. Gen. Appl. Microbiol.">
        <title>The early diverging ascomycetous budding yeast Saitoella complicata has three histone deacetylases belonging to the Clr6, Hos2, and Rpd3 lineages.</title>
        <authorList>
            <person name="Nishida H."/>
            <person name="Matsumoto T."/>
            <person name="Kondo S."/>
            <person name="Hamamoto M."/>
            <person name="Yoshikawa H."/>
        </authorList>
    </citation>
    <scope>NUCLEOTIDE SEQUENCE [LARGE SCALE GENOMIC DNA]</scope>
    <source>
        <strain evidence="6 7">NRRL Y-17804</strain>
    </source>
</reference>
<dbReference type="NCBIfam" id="TIGR00447">
    <property type="entry name" value="pth"/>
    <property type="match status" value="1"/>
</dbReference>
<dbReference type="Gene3D" id="3.40.50.1470">
    <property type="entry name" value="Peptidyl-tRNA hydrolase"/>
    <property type="match status" value="1"/>
</dbReference>
<evidence type="ECO:0000256" key="1">
    <source>
        <dbReference type="ARBA" id="ARBA00013260"/>
    </source>
</evidence>
<dbReference type="InterPro" id="IPR001328">
    <property type="entry name" value="Pept_tRNA_hydro"/>
</dbReference>
<dbReference type="CDD" id="cd00462">
    <property type="entry name" value="PTH"/>
    <property type="match status" value="1"/>
</dbReference>
<gene>
    <name evidence="6" type="ORF">G7K_6804-t1</name>
</gene>
<keyword evidence="3" id="KW-0378">Hydrolase</keyword>
<dbReference type="PANTHER" id="PTHR17224:SF1">
    <property type="entry name" value="PEPTIDYL-TRNA HYDROLASE"/>
    <property type="match status" value="1"/>
</dbReference>
<dbReference type="InterPro" id="IPR036416">
    <property type="entry name" value="Pept_tRNA_hydro_sf"/>
</dbReference>
<dbReference type="GO" id="GO:0004045">
    <property type="term" value="F:peptidyl-tRNA hydrolase activity"/>
    <property type="evidence" value="ECO:0007669"/>
    <property type="project" value="UniProtKB-EC"/>
</dbReference>
<dbReference type="AlphaFoldDB" id="A0A0E9NSA3"/>
<reference evidence="6 7" key="1">
    <citation type="journal article" date="2011" name="J. Gen. Appl. Microbiol.">
        <title>Draft genome sequencing of the enigmatic yeast Saitoella complicata.</title>
        <authorList>
            <person name="Nishida H."/>
            <person name="Hamamoto M."/>
            <person name="Sugiyama J."/>
        </authorList>
    </citation>
    <scope>NUCLEOTIDE SEQUENCE [LARGE SCALE GENOMIC DNA]</scope>
    <source>
        <strain evidence="6 7">NRRL Y-17804</strain>
    </source>
</reference>
<dbReference type="EC" id="3.1.1.29" evidence="1"/>
<dbReference type="GO" id="GO:0000049">
    <property type="term" value="F:tRNA binding"/>
    <property type="evidence" value="ECO:0007669"/>
    <property type="project" value="UniProtKB-KW"/>
</dbReference>
<comment type="similarity">
    <text evidence="5">Belongs to the PTH family.</text>
</comment>
<dbReference type="EMBL" id="BACD03000083">
    <property type="protein sequence ID" value="GAO52734.1"/>
    <property type="molecule type" value="Genomic_DNA"/>
</dbReference>
<reference evidence="6 7" key="3">
    <citation type="journal article" date="2015" name="Genome Announc.">
        <title>Draft Genome Sequence of the Archiascomycetous Yeast Saitoella complicata.</title>
        <authorList>
            <person name="Yamauchi K."/>
            <person name="Kondo S."/>
            <person name="Hamamoto M."/>
            <person name="Takahashi Y."/>
            <person name="Ogura Y."/>
            <person name="Hayashi T."/>
            <person name="Nishida H."/>
        </authorList>
    </citation>
    <scope>NUCLEOTIDE SEQUENCE [LARGE SCALE GENOMIC DNA]</scope>
    <source>
        <strain evidence="6 7">NRRL Y-17804</strain>
    </source>
</reference>
<comment type="caution">
    <text evidence="6">The sequence shown here is derived from an EMBL/GenBank/DDBJ whole genome shotgun (WGS) entry which is preliminary data.</text>
</comment>
<keyword evidence="2" id="KW-0820">tRNA-binding</keyword>
<evidence type="ECO:0000256" key="5">
    <source>
        <dbReference type="ARBA" id="ARBA00038063"/>
    </source>
</evidence>
<protein>
    <recommendedName>
        <fullName evidence="1">peptidyl-tRNA hydrolase</fullName>
        <ecNumber evidence="1">3.1.1.29</ecNumber>
    </recommendedName>
</protein>
<accession>A0A0E9NSA3</accession>
<proteinExistence type="inferred from homology"/>
<evidence type="ECO:0000256" key="2">
    <source>
        <dbReference type="ARBA" id="ARBA00022555"/>
    </source>
</evidence>
<evidence type="ECO:0000313" key="6">
    <source>
        <dbReference type="EMBL" id="GAO52734.1"/>
    </source>
</evidence>
<evidence type="ECO:0000313" key="7">
    <source>
        <dbReference type="Proteomes" id="UP000033140"/>
    </source>
</evidence>
<dbReference type="InterPro" id="IPR018171">
    <property type="entry name" value="Pept_tRNA_hydro_CS"/>
</dbReference>
<dbReference type="Proteomes" id="UP000033140">
    <property type="component" value="Unassembled WGS sequence"/>
</dbReference>
<dbReference type="PROSITE" id="PS01195">
    <property type="entry name" value="PEPT_TRNA_HYDROL_1"/>
    <property type="match status" value="1"/>
</dbReference>
<evidence type="ECO:0000256" key="3">
    <source>
        <dbReference type="ARBA" id="ARBA00022801"/>
    </source>
</evidence>
<sequence length="314" mass="34670">MSALPTVTVSDIQAIFSEIFTSNQSYHSNTSPYRIENSSCVPCLKNCVTLTVLYVVTSHSLPTDRHGLLRIFAPRPKTSLLNQTFFIIVSSFFQYTIHRQSAQIRRGKIAGMAAPAVPKSRILLLCGLGNPGSGYARTRHNLGQIVVDHLQKQLRSPPFAQSSGWGGTLSLPPNHTGDEGGVLLFKPSAYMNNSGKSVKKAWDNLITSIPQPDKPRATLVVLYDDLESNFGAVKLAEFGKGKGHNGIKSCNAHLGFETYFRIKLGTGRPESRDPEDVARFVLDPFTGGEWDEVERSVVPRVIQMIEKIRNRPYA</sequence>
<dbReference type="PANTHER" id="PTHR17224">
    <property type="entry name" value="PEPTIDYL-TRNA HYDROLASE"/>
    <property type="match status" value="1"/>
</dbReference>
<name>A0A0E9NSA3_SAICN</name>
<dbReference type="STRING" id="698492.A0A0E9NSA3"/>
<evidence type="ECO:0000256" key="4">
    <source>
        <dbReference type="ARBA" id="ARBA00022884"/>
    </source>
</evidence>
<organism evidence="6 7">
    <name type="scientific">Saitoella complicata (strain BCRC 22490 / CBS 7301 / JCM 7358 / NBRC 10748 / NRRL Y-17804)</name>
    <dbReference type="NCBI Taxonomy" id="698492"/>
    <lineage>
        <taxon>Eukaryota</taxon>
        <taxon>Fungi</taxon>
        <taxon>Dikarya</taxon>
        <taxon>Ascomycota</taxon>
        <taxon>Taphrinomycotina</taxon>
        <taxon>Taphrinomycotina incertae sedis</taxon>
        <taxon>Saitoella</taxon>
    </lineage>
</organism>
<keyword evidence="7" id="KW-1185">Reference proteome</keyword>
<keyword evidence="4" id="KW-0694">RNA-binding</keyword>